<protein>
    <submittedName>
        <fullName evidence="3">Uncharacterized protein</fullName>
    </submittedName>
</protein>
<evidence type="ECO:0000313" key="4">
    <source>
        <dbReference type="Proteomes" id="UP000673691"/>
    </source>
</evidence>
<keyword evidence="4" id="KW-1185">Reference proteome</keyword>
<keyword evidence="2" id="KW-0472">Membrane</keyword>
<feature type="region of interest" description="Disordered" evidence="1">
    <location>
        <begin position="272"/>
        <end position="318"/>
    </location>
</feature>
<feature type="compositionally biased region" description="Basic and acidic residues" evidence="1">
    <location>
        <begin position="272"/>
        <end position="299"/>
    </location>
</feature>
<reference evidence="3 4" key="1">
    <citation type="journal article" name="Sci. Rep.">
        <title>Genome-scale phylogenetic analyses confirm Olpidium as the closest living zoosporic fungus to the non-flagellated, terrestrial fungi.</title>
        <authorList>
            <person name="Chang Y."/>
            <person name="Rochon D."/>
            <person name="Sekimoto S."/>
            <person name="Wang Y."/>
            <person name="Chovatia M."/>
            <person name="Sandor L."/>
            <person name="Salamov A."/>
            <person name="Grigoriev I.V."/>
            <person name="Stajich J.E."/>
            <person name="Spatafora J.W."/>
        </authorList>
    </citation>
    <scope>NUCLEOTIDE SEQUENCE [LARGE SCALE GENOMIC DNA]</scope>
    <source>
        <strain evidence="3">S191</strain>
    </source>
</reference>
<evidence type="ECO:0000313" key="3">
    <source>
        <dbReference type="EMBL" id="KAG5456713.1"/>
    </source>
</evidence>
<sequence length="351" mass="39710">MPDRVYFHGIWMPYFAVAISLLPFQLNETIKSARKAVKSPTRFSVLLLAQNVFAILLTAGQCVLLTEEYYPMPGNLLVNYSLGPSMLLHSALLLQWFGLFRVVHQHRSEGCCYRHRPRALPALLAELLAIRGVGKKLSTRRPFLDSGVDDVRNAGLGVVGDRHRSRHVHCHPPVSGKVAPAVRPVQPGKPGEAAADLVRQAERDALRGAREAGQAGAARRRRPGEDDAHRRVPGGHGPPGPRRHGVFPLRARLRRDNVHRLPLHFHEHVLRPRDRNGSAGLERERERNLGPPRAPERNRQPGCAINSSQNAEKPLFHGFKKRKRKLLLERFNFLQSSRDISHRRRNRRQKL</sequence>
<keyword evidence="2" id="KW-1133">Transmembrane helix</keyword>
<comment type="caution">
    <text evidence="3">The sequence shown here is derived from an EMBL/GenBank/DDBJ whole genome shotgun (WGS) entry which is preliminary data.</text>
</comment>
<gene>
    <name evidence="3" type="ORF">BJ554DRAFT_3464</name>
</gene>
<name>A0A8H8DFT2_9FUNG</name>
<proteinExistence type="predicted"/>
<accession>A0A8H8DFT2</accession>
<feature type="transmembrane region" description="Helical" evidence="2">
    <location>
        <begin position="86"/>
        <end position="104"/>
    </location>
</feature>
<evidence type="ECO:0000256" key="2">
    <source>
        <dbReference type="SAM" id="Phobius"/>
    </source>
</evidence>
<feature type="region of interest" description="Disordered" evidence="1">
    <location>
        <begin position="162"/>
        <end position="193"/>
    </location>
</feature>
<dbReference type="AlphaFoldDB" id="A0A8H8DFT2"/>
<feature type="transmembrane region" description="Helical" evidence="2">
    <location>
        <begin position="45"/>
        <end position="66"/>
    </location>
</feature>
<dbReference type="Proteomes" id="UP000673691">
    <property type="component" value="Unassembled WGS sequence"/>
</dbReference>
<dbReference type="EMBL" id="JAEFCI010011279">
    <property type="protein sequence ID" value="KAG5456713.1"/>
    <property type="molecule type" value="Genomic_DNA"/>
</dbReference>
<evidence type="ECO:0000256" key="1">
    <source>
        <dbReference type="SAM" id="MobiDB-lite"/>
    </source>
</evidence>
<organism evidence="3 4">
    <name type="scientific">Olpidium bornovanus</name>
    <dbReference type="NCBI Taxonomy" id="278681"/>
    <lineage>
        <taxon>Eukaryota</taxon>
        <taxon>Fungi</taxon>
        <taxon>Fungi incertae sedis</taxon>
        <taxon>Olpidiomycota</taxon>
        <taxon>Olpidiomycotina</taxon>
        <taxon>Olpidiomycetes</taxon>
        <taxon>Olpidiales</taxon>
        <taxon>Olpidiaceae</taxon>
        <taxon>Olpidium</taxon>
    </lineage>
</organism>
<feature type="region of interest" description="Disordered" evidence="1">
    <location>
        <begin position="207"/>
        <end position="247"/>
    </location>
</feature>
<feature type="transmembrane region" description="Helical" evidence="2">
    <location>
        <begin position="6"/>
        <end position="24"/>
    </location>
</feature>
<keyword evidence="2" id="KW-0812">Transmembrane</keyword>